<dbReference type="STRING" id="123214.PERMA_1124"/>
<dbReference type="AlphaFoldDB" id="C0QQG4"/>
<keyword evidence="1" id="KW-0418">Kinase</keyword>
<dbReference type="EMBL" id="CP001230">
    <property type="protein sequence ID" value="ACO03292.1"/>
    <property type="molecule type" value="Genomic_DNA"/>
</dbReference>
<dbReference type="OrthoDB" id="9812205at2"/>
<dbReference type="Gene3D" id="2.20.25.10">
    <property type="match status" value="1"/>
</dbReference>
<sequence>MIPEDILQILACPVCKKDLIYTENSFVCTECKLEYPIIDDIPVFLIEEAKKLTDEDIKKMIEKER</sequence>
<dbReference type="InterPro" id="IPR005651">
    <property type="entry name" value="Trm112-like"/>
</dbReference>
<dbReference type="Proteomes" id="UP000001366">
    <property type="component" value="Chromosome"/>
</dbReference>
<name>C0QQG4_PERMH</name>
<dbReference type="PANTHER" id="PTHR33505:SF4">
    <property type="entry name" value="PROTEIN PREY, MITOCHONDRIAL"/>
    <property type="match status" value="1"/>
</dbReference>
<dbReference type="EC" id="2.7.1.130" evidence="1"/>
<organism evidence="1 2">
    <name type="scientific">Persephonella marina (strain DSM 14350 / EX-H1)</name>
    <dbReference type="NCBI Taxonomy" id="123214"/>
    <lineage>
        <taxon>Bacteria</taxon>
        <taxon>Pseudomonadati</taxon>
        <taxon>Aquificota</taxon>
        <taxon>Aquificia</taxon>
        <taxon>Aquificales</taxon>
        <taxon>Hydrogenothermaceae</taxon>
        <taxon>Persephonella</taxon>
    </lineage>
</organism>
<dbReference type="KEGG" id="pmx:PERMA_1124"/>
<protein>
    <submittedName>
        <fullName evidence="1">Tetraacyldisaccharide 4'-kinase (Lipid A 4'-kinase)</fullName>
        <ecNumber evidence="1">2.7.1.130</ecNumber>
    </submittedName>
</protein>
<dbReference type="Pfam" id="PF03966">
    <property type="entry name" value="Trm112p"/>
    <property type="match status" value="1"/>
</dbReference>
<dbReference type="SUPFAM" id="SSF158997">
    <property type="entry name" value="Trm112p-like"/>
    <property type="match status" value="1"/>
</dbReference>
<evidence type="ECO:0000313" key="2">
    <source>
        <dbReference type="Proteomes" id="UP000001366"/>
    </source>
</evidence>
<proteinExistence type="predicted"/>
<accession>C0QQG4</accession>
<evidence type="ECO:0000313" key="1">
    <source>
        <dbReference type="EMBL" id="ACO03292.1"/>
    </source>
</evidence>
<dbReference type="GO" id="GO:0005829">
    <property type="term" value="C:cytosol"/>
    <property type="evidence" value="ECO:0007669"/>
    <property type="project" value="TreeGrafter"/>
</dbReference>
<gene>
    <name evidence="1" type="ordered locus">PERMA_1124</name>
</gene>
<reference evidence="1 2" key="1">
    <citation type="journal article" date="2009" name="J. Bacteriol.">
        <title>Complete and draft genome sequences of six members of the Aquificales.</title>
        <authorList>
            <person name="Reysenbach A.L."/>
            <person name="Hamamura N."/>
            <person name="Podar M."/>
            <person name="Griffiths E."/>
            <person name="Ferreira S."/>
            <person name="Hochstein R."/>
            <person name="Heidelberg J."/>
            <person name="Johnson J."/>
            <person name="Mead D."/>
            <person name="Pohorille A."/>
            <person name="Sarmiento M."/>
            <person name="Schweighofer K."/>
            <person name="Seshadri R."/>
            <person name="Voytek M.A."/>
        </authorList>
    </citation>
    <scope>NUCLEOTIDE SEQUENCE [LARGE SCALE GENOMIC DNA]</scope>
    <source>
        <strain evidence="2">DSM 14350 / EX-H1</strain>
    </source>
</reference>
<dbReference type="PANTHER" id="PTHR33505">
    <property type="entry name" value="ZGC:162634"/>
    <property type="match status" value="1"/>
</dbReference>
<dbReference type="PaxDb" id="123214-PERMA_1124"/>
<dbReference type="RefSeq" id="WP_012675531.1">
    <property type="nucleotide sequence ID" value="NC_012440.1"/>
</dbReference>
<dbReference type="HOGENOM" id="CLU_155659_4_2_0"/>
<keyword evidence="2" id="KW-1185">Reference proteome</keyword>
<dbReference type="GO" id="GO:0009029">
    <property type="term" value="F:lipid-A 4'-kinase activity"/>
    <property type="evidence" value="ECO:0007669"/>
    <property type="project" value="UniProtKB-EC"/>
</dbReference>
<dbReference type="eggNOG" id="COG2835">
    <property type="taxonomic scope" value="Bacteria"/>
</dbReference>
<keyword evidence="1" id="KW-0808">Transferase</keyword>